<evidence type="ECO:0000256" key="1">
    <source>
        <dbReference type="SAM" id="SignalP"/>
    </source>
</evidence>
<feature type="signal peptide" evidence="1">
    <location>
        <begin position="1"/>
        <end position="26"/>
    </location>
</feature>
<evidence type="ECO:0008006" key="4">
    <source>
        <dbReference type="Google" id="ProtNLM"/>
    </source>
</evidence>
<keyword evidence="1" id="KW-0732">Signal</keyword>
<name>A0ABW7Z918_9ACTN</name>
<gene>
    <name evidence="2" type="ORF">ACIBG2_42055</name>
</gene>
<sequence length="235" mass="24896">MNLRVILCLVVLAAGCGATAPPAATATPETLIEGAYQPLWPFASLREAREWQERDRPQGHQPWHEDAPFTALSFAQGYLGLQEIDQVVSTRIQGRHARVTVGYRSPESKRPAPAAVIHLVRYGPGENAPWEVVGTDDTTLTLTTPRYGSAVRSPVTVGGRITGVDESIRVRVHQPSAAEPLAETPGVPAGGENQPWSAEVAFTAKPGEVVTIVAVTGGHVAGVERFAVTGVTSGP</sequence>
<keyword evidence="3" id="KW-1185">Reference proteome</keyword>
<dbReference type="RefSeq" id="WP_397089788.1">
    <property type="nucleotide sequence ID" value="NZ_JBITGY010000013.1"/>
</dbReference>
<dbReference type="EMBL" id="JBITGY010000013">
    <property type="protein sequence ID" value="MFI6504029.1"/>
    <property type="molecule type" value="Genomic_DNA"/>
</dbReference>
<organism evidence="2 3">
    <name type="scientific">Nonomuraea typhae</name>
    <dbReference type="NCBI Taxonomy" id="2603600"/>
    <lineage>
        <taxon>Bacteria</taxon>
        <taxon>Bacillati</taxon>
        <taxon>Actinomycetota</taxon>
        <taxon>Actinomycetes</taxon>
        <taxon>Streptosporangiales</taxon>
        <taxon>Streptosporangiaceae</taxon>
        <taxon>Nonomuraea</taxon>
    </lineage>
</organism>
<reference evidence="2 3" key="1">
    <citation type="submission" date="2024-10" db="EMBL/GenBank/DDBJ databases">
        <title>The Natural Products Discovery Center: Release of the First 8490 Sequenced Strains for Exploring Actinobacteria Biosynthetic Diversity.</title>
        <authorList>
            <person name="Kalkreuter E."/>
            <person name="Kautsar S.A."/>
            <person name="Yang D."/>
            <person name="Bader C.D."/>
            <person name="Teijaro C.N."/>
            <person name="Fluegel L."/>
            <person name="Davis C.M."/>
            <person name="Simpson J.R."/>
            <person name="Lauterbach L."/>
            <person name="Steele A.D."/>
            <person name="Gui C."/>
            <person name="Meng S."/>
            <person name="Li G."/>
            <person name="Viehrig K."/>
            <person name="Ye F."/>
            <person name="Su P."/>
            <person name="Kiefer A.F."/>
            <person name="Nichols A."/>
            <person name="Cepeda A.J."/>
            <person name="Yan W."/>
            <person name="Fan B."/>
            <person name="Jiang Y."/>
            <person name="Adhikari A."/>
            <person name="Zheng C.-J."/>
            <person name="Schuster L."/>
            <person name="Cowan T.M."/>
            <person name="Smanski M.J."/>
            <person name="Chevrette M.G."/>
            <person name="De Carvalho L.P.S."/>
            <person name="Shen B."/>
        </authorList>
    </citation>
    <scope>NUCLEOTIDE SEQUENCE [LARGE SCALE GENOMIC DNA]</scope>
    <source>
        <strain evidence="2 3">NPDC050545</strain>
    </source>
</reference>
<dbReference type="Proteomes" id="UP001612741">
    <property type="component" value="Unassembled WGS sequence"/>
</dbReference>
<proteinExistence type="predicted"/>
<comment type="caution">
    <text evidence="2">The sequence shown here is derived from an EMBL/GenBank/DDBJ whole genome shotgun (WGS) entry which is preliminary data.</text>
</comment>
<dbReference type="PROSITE" id="PS51257">
    <property type="entry name" value="PROKAR_LIPOPROTEIN"/>
    <property type="match status" value="1"/>
</dbReference>
<feature type="chain" id="PRO_5046756069" description="Bacterial spore germination immunoglobulin-like domain-containing protein" evidence="1">
    <location>
        <begin position="27"/>
        <end position="235"/>
    </location>
</feature>
<evidence type="ECO:0000313" key="2">
    <source>
        <dbReference type="EMBL" id="MFI6504029.1"/>
    </source>
</evidence>
<evidence type="ECO:0000313" key="3">
    <source>
        <dbReference type="Proteomes" id="UP001612741"/>
    </source>
</evidence>
<protein>
    <recommendedName>
        <fullName evidence="4">Bacterial spore germination immunoglobulin-like domain-containing protein</fullName>
    </recommendedName>
</protein>
<accession>A0ABW7Z918</accession>